<reference evidence="1 2" key="1">
    <citation type="submission" date="2019-06" db="EMBL/GenBank/DDBJ databases">
        <title>Pseudomonas bimorpha sp. nov. isolated from bovine raw milk and skim milk concentrate.</title>
        <authorList>
            <person name="Hofmann K."/>
            <person name="Huptas C."/>
            <person name="Doll E."/>
            <person name="Scherer S."/>
            <person name="Wenning M."/>
        </authorList>
    </citation>
    <scope>NUCLEOTIDE SEQUENCE [LARGE SCALE GENOMIC DNA]</scope>
    <source>
        <strain evidence="1 2">DSM 17515</strain>
    </source>
</reference>
<evidence type="ECO:0000313" key="1">
    <source>
        <dbReference type="EMBL" id="TWR65751.1"/>
    </source>
</evidence>
<comment type="caution">
    <text evidence="1">The sequence shown here is derived from an EMBL/GenBank/DDBJ whole genome shotgun (WGS) entry which is preliminary data.</text>
</comment>
<dbReference type="AlphaFoldDB" id="A0A5C5PI31"/>
<name>A0A5C5PI31_9PSED</name>
<sequence>MDWVIVNAPEVNEHAHGDQAYRFSADPFQGKMGIKVKNVHIQRFIWLIIRFVEQCSEYFWVLDRFL</sequence>
<dbReference type="GeneID" id="70105244"/>
<organism evidence="1 2">
    <name type="scientific">Pseudomonas grimontii</name>
    <dbReference type="NCBI Taxonomy" id="129847"/>
    <lineage>
        <taxon>Bacteria</taxon>
        <taxon>Pseudomonadati</taxon>
        <taxon>Pseudomonadota</taxon>
        <taxon>Gammaproteobacteria</taxon>
        <taxon>Pseudomonadales</taxon>
        <taxon>Pseudomonadaceae</taxon>
        <taxon>Pseudomonas</taxon>
    </lineage>
</organism>
<gene>
    <name evidence="1" type="ORF">FIV39_14295</name>
</gene>
<dbReference type="OrthoDB" id="6906207at2"/>
<dbReference type="RefSeq" id="WP_128706716.1">
    <property type="nucleotide sequence ID" value="NZ_FNKM01000002.1"/>
</dbReference>
<dbReference type="EMBL" id="VFES01000008">
    <property type="protein sequence ID" value="TWR65751.1"/>
    <property type="molecule type" value="Genomic_DNA"/>
</dbReference>
<proteinExistence type="predicted"/>
<evidence type="ECO:0000313" key="2">
    <source>
        <dbReference type="Proteomes" id="UP000317267"/>
    </source>
</evidence>
<dbReference type="Proteomes" id="UP000317267">
    <property type="component" value="Unassembled WGS sequence"/>
</dbReference>
<accession>A0A5C5PI31</accession>
<protein>
    <submittedName>
        <fullName evidence="1">Uncharacterized protein</fullName>
    </submittedName>
</protein>